<dbReference type="Gene3D" id="3.20.20.80">
    <property type="entry name" value="Glycosidases"/>
    <property type="match status" value="1"/>
</dbReference>
<evidence type="ECO:0000313" key="11">
    <source>
        <dbReference type="EMBL" id="ANN72578.1"/>
    </source>
</evidence>
<dbReference type="Proteomes" id="UP000092213">
    <property type="component" value="Chromosome"/>
</dbReference>
<dbReference type="PANTHER" id="PTHR32438:SF5">
    <property type="entry name" value="4-ALPHA-GLUCANOTRANSFERASE DPE1, CHLOROPLASTIC_AMYLOPLASTIC"/>
    <property type="match status" value="1"/>
</dbReference>
<comment type="similarity">
    <text evidence="2 10">Belongs to the disproportionating enzyme family.</text>
</comment>
<dbReference type="GO" id="GO:0004134">
    <property type="term" value="F:4-alpha-glucanotransferase activity"/>
    <property type="evidence" value="ECO:0007669"/>
    <property type="project" value="UniProtKB-EC"/>
</dbReference>
<accession>A0A193FYW7</accession>
<dbReference type="EC" id="2.4.1.25" evidence="3 10"/>
<name>A0A193FYW7_9BORD</name>
<keyword evidence="5 10" id="KW-0328">Glycosyltransferase</keyword>
<evidence type="ECO:0000256" key="2">
    <source>
        <dbReference type="ARBA" id="ARBA00005684"/>
    </source>
</evidence>
<evidence type="ECO:0000256" key="5">
    <source>
        <dbReference type="ARBA" id="ARBA00022676"/>
    </source>
</evidence>
<evidence type="ECO:0000256" key="9">
    <source>
        <dbReference type="ARBA" id="ARBA00031501"/>
    </source>
</evidence>
<evidence type="ECO:0000256" key="6">
    <source>
        <dbReference type="ARBA" id="ARBA00022679"/>
    </source>
</evidence>
<evidence type="ECO:0000256" key="4">
    <source>
        <dbReference type="ARBA" id="ARBA00020295"/>
    </source>
</evidence>
<evidence type="ECO:0000313" key="12">
    <source>
        <dbReference type="Proteomes" id="UP000092213"/>
    </source>
</evidence>
<dbReference type="EMBL" id="CP016171">
    <property type="protein sequence ID" value="ANN72578.1"/>
    <property type="molecule type" value="Genomic_DNA"/>
</dbReference>
<dbReference type="NCBIfam" id="TIGR00217">
    <property type="entry name" value="malQ"/>
    <property type="match status" value="1"/>
</dbReference>
<dbReference type="InterPro" id="IPR017853">
    <property type="entry name" value="GH"/>
</dbReference>
<dbReference type="RefSeq" id="WP_066670275.1">
    <property type="nucleotide sequence ID" value="NZ_CP016171.1"/>
</dbReference>
<evidence type="ECO:0000256" key="3">
    <source>
        <dbReference type="ARBA" id="ARBA00012560"/>
    </source>
</evidence>
<keyword evidence="6 10" id="KW-0808">Transferase</keyword>
<dbReference type="AlphaFoldDB" id="A0A193FYW7"/>
<evidence type="ECO:0000256" key="1">
    <source>
        <dbReference type="ARBA" id="ARBA00000439"/>
    </source>
</evidence>
<proteinExistence type="inferred from homology"/>
<sequence length="710" mass="77515">MNSPAIPSDEHQALAMLADRAGIAVEWTDARGRPQRVRDDVVRSLLQALELPAAGVAQIRESLERLAHEGDEHDGFRIVEAGAPIVLRGVRDTRFELVDEDGQARGLTAHGMDDSGAHLPGLDTPGYYRLHGDGREWTLAVAPQRCPGVGDVLESAAPRAWGVAAQLYSLRRAHGAEPARAPGLGDFTALAQLAGAAATRGAQAIAISPVHAMFAADPGRYSPYAPSSRLFLNSLYADPCQLLGEAAVGAALRALNLGDEIMRLDDLPLVDWPAVARLRMKLLRRLYDEFRTDGSPALHADFDLFRRAGGEPLESHARFEALHARHLPPLGDATDWRHWPADLRDPAGTGVRAWAHAHDKDVAFHIFLQWLAARGLEQAHRTARDAGMGIGLIGDLAVGTDPGGSHAWSRQADILAELSPGAPPDVYNPLGQSWGLTAFSPRSLRLNGYAAFREMLRAALAYTGGVRIDHVLGLARMWLVPREASPKDGAYLRYPLEDMLRLVALEAWRHRAIVVGENLGTVPEGFNERIERAGMLGMNILWFQREGWSDPTPFQPPRSWPASSVAMTSTHDLPTVAGWWTGTDIGWRARLGLLGEDETESAMHEQRARDRGALWHALRQAGCLPHEAPHDPPQEAPIPDVLRFVSHTPSPLMLVPAEDLLGLNEQPNLPGTIDQHPNWRRRLGADAGQMFDSEAVRQRVAAIADTRSTP</sequence>
<dbReference type="Pfam" id="PF02446">
    <property type="entry name" value="Glyco_hydro_77"/>
    <property type="match status" value="1"/>
</dbReference>
<evidence type="ECO:0000256" key="8">
    <source>
        <dbReference type="ARBA" id="ARBA00031423"/>
    </source>
</evidence>
<keyword evidence="7 10" id="KW-0119">Carbohydrate metabolism</keyword>
<evidence type="ECO:0000256" key="7">
    <source>
        <dbReference type="ARBA" id="ARBA00023277"/>
    </source>
</evidence>
<dbReference type="InterPro" id="IPR003385">
    <property type="entry name" value="Glyco_hydro_77"/>
</dbReference>
<comment type="catalytic activity">
    <reaction evidence="1 10">
        <text>Transfers a segment of a (1-&gt;4)-alpha-D-glucan to a new position in an acceptor, which may be glucose or a (1-&gt;4)-alpha-D-glucan.</text>
        <dbReference type="EC" id="2.4.1.25"/>
    </reaction>
</comment>
<evidence type="ECO:0000256" key="10">
    <source>
        <dbReference type="RuleBase" id="RU361207"/>
    </source>
</evidence>
<dbReference type="GO" id="GO:0005975">
    <property type="term" value="P:carbohydrate metabolic process"/>
    <property type="evidence" value="ECO:0007669"/>
    <property type="project" value="InterPro"/>
</dbReference>
<gene>
    <name evidence="11" type="ORF">BAU08_15555</name>
</gene>
<protein>
    <recommendedName>
        <fullName evidence="4 10">4-alpha-glucanotransferase</fullName>
        <ecNumber evidence="3 10">2.4.1.25</ecNumber>
    </recommendedName>
    <alternativeName>
        <fullName evidence="8 10">Amylomaltase</fullName>
    </alternativeName>
    <alternativeName>
        <fullName evidence="9 10">Disproportionating enzyme</fullName>
    </alternativeName>
</protein>
<dbReference type="STRING" id="463025.BAU08_15555"/>
<organism evidence="11 12">
    <name type="scientific">Bordetella bronchialis</name>
    <dbReference type="NCBI Taxonomy" id="463025"/>
    <lineage>
        <taxon>Bacteria</taxon>
        <taxon>Pseudomonadati</taxon>
        <taxon>Pseudomonadota</taxon>
        <taxon>Betaproteobacteria</taxon>
        <taxon>Burkholderiales</taxon>
        <taxon>Alcaligenaceae</taxon>
        <taxon>Bordetella</taxon>
    </lineage>
</organism>
<dbReference type="SUPFAM" id="SSF51445">
    <property type="entry name" value="(Trans)glycosidases"/>
    <property type="match status" value="1"/>
</dbReference>
<dbReference type="PANTHER" id="PTHR32438">
    <property type="entry name" value="4-ALPHA-GLUCANOTRANSFERASE DPE1, CHLOROPLASTIC/AMYLOPLASTIC"/>
    <property type="match status" value="1"/>
</dbReference>
<reference evidence="11 12" key="1">
    <citation type="submission" date="2016-06" db="EMBL/GenBank/DDBJ databases">
        <title>Complete genome sequences of Bordetella bronchialis and Bordetella flabilis.</title>
        <authorList>
            <person name="LiPuma J.J."/>
            <person name="Spilker T."/>
        </authorList>
    </citation>
    <scope>NUCLEOTIDE SEQUENCE [LARGE SCALE GENOMIC DNA]</scope>
    <source>
        <strain evidence="11 12">AU17976</strain>
    </source>
</reference>